<name>A0ABP7PBE2_9SPHI</name>
<dbReference type="InterPro" id="IPR011989">
    <property type="entry name" value="ARM-like"/>
</dbReference>
<dbReference type="SUPFAM" id="SSF48371">
    <property type="entry name" value="ARM repeat"/>
    <property type="match status" value="1"/>
</dbReference>
<dbReference type="Gene3D" id="1.25.10.10">
    <property type="entry name" value="Leucine-rich Repeat Variant"/>
    <property type="match status" value="1"/>
</dbReference>
<evidence type="ECO:0000256" key="1">
    <source>
        <dbReference type="SAM" id="Phobius"/>
    </source>
</evidence>
<dbReference type="InterPro" id="IPR016024">
    <property type="entry name" value="ARM-type_fold"/>
</dbReference>
<evidence type="ECO:0000313" key="2">
    <source>
        <dbReference type="EMBL" id="GAA3962322.1"/>
    </source>
</evidence>
<proteinExistence type="predicted"/>
<feature type="transmembrane region" description="Helical" evidence="1">
    <location>
        <begin position="53"/>
        <end position="71"/>
    </location>
</feature>
<organism evidence="2 3">
    <name type="scientific">Pedobacter ginsengiterrae</name>
    <dbReference type="NCBI Taxonomy" id="871696"/>
    <lineage>
        <taxon>Bacteria</taxon>
        <taxon>Pseudomonadati</taxon>
        <taxon>Bacteroidota</taxon>
        <taxon>Sphingobacteriia</taxon>
        <taxon>Sphingobacteriales</taxon>
        <taxon>Sphingobacteriaceae</taxon>
        <taxon>Pedobacter</taxon>
    </lineage>
</organism>
<keyword evidence="1" id="KW-1133">Transmembrane helix</keyword>
<dbReference type="EMBL" id="BAABAK010000005">
    <property type="protein sequence ID" value="GAA3962322.1"/>
    <property type="molecule type" value="Genomic_DNA"/>
</dbReference>
<dbReference type="RefSeq" id="WP_344766024.1">
    <property type="nucleotide sequence ID" value="NZ_BAABAK010000005.1"/>
</dbReference>
<gene>
    <name evidence="2" type="ORF">GCM10022246_14490</name>
</gene>
<evidence type="ECO:0000313" key="3">
    <source>
        <dbReference type="Proteomes" id="UP001501081"/>
    </source>
</evidence>
<accession>A0ABP7PBE2</accession>
<evidence type="ECO:0008006" key="4">
    <source>
        <dbReference type="Google" id="ProtNLM"/>
    </source>
</evidence>
<keyword evidence="1" id="KW-0472">Membrane</keyword>
<dbReference type="Proteomes" id="UP001501081">
    <property type="component" value="Unassembled WGS sequence"/>
</dbReference>
<protein>
    <recommendedName>
        <fullName evidence="4">HEAT repeat domain-containing protein</fullName>
    </recommendedName>
</protein>
<comment type="caution">
    <text evidence="2">The sequence shown here is derived from an EMBL/GenBank/DDBJ whole genome shotgun (WGS) entry which is preliminary data.</text>
</comment>
<keyword evidence="1" id="KW-0812">Transmembrane</keyword>
<keyword evidence="3" id="KW-1185">Reference proteome</keyword>
<sequence>MMNDQLKEFVEHNREEFDQLEAPVFNLEGFKAKRNQAPEKRKNKVLFLTTNKWLVAASIVVVFGSLFFFLIRNEKPFPTGEIVRKVQKDLNEEIRQEPQIKDSEIKVLNNGTKTSYVSFKDTKAAKIQYKLTDKNNLYLNLNDSTSSSNRLSAILEIERTGTMSNAVLDKLSETLNKDENSNVRLAALSLMAKYSYDAYASGLLIRSLNVQSDPMVQLELVNILGKIENININDKLYALANDPNTFSAVKDEAYNILLREDKL</sequence>
<reference evidence="3" key="1">
    <citation type="journal article" date="2019" name="Int. J. Syst. Evol. Microbiol.">
        <title>The Global Catalogue of Microorganisms (GCM) 10K type strain sequencing project: providing services to taxonomists for standard genome sequencing and annotation.</title>
        <authorList>
            <consortium name="The Broad Institute Genomics Platform"/>
            <consortium name="The Broad Institute Genome Sequencing Center for Infectious Disease"/>
            <person name="Wu L."/>
            <person name="Ma J."/>
        </authorList>
    </citation>
    <scope>NUCLEOTIDE SEQUENCE [LARGE SCALE GENOMIC DNA]</scope>
    <source>
        <strain evidence="3">JCM 17338</strain>
    </source>
</reference>